<evidence type="ECO:0000256" key="2">
    <source>
        <dbReference type="ARBA" id="ARBA00022448"/>
    </source>
</evidence>
<dbReference type="Proteomes" id="UP001519289">
    <property type="component" value="Unassembled WGS sequence"/>
</dbReference>
<protein>
    <submittedName>
        <fullName evidence="6">Glutamine transport system substrate-binding protein</fullName>
    </submittedName>
</protein>
<dbReference type="SMART" id="SM00062">
    <property type="entry name" value="PBPb"/>
    <property type="match status" value="1"/>
</dbReference>
<keyword evidence="7" id="KW-1185">Reference proteome</keyword>
<dbReference type="PANTHER" id="PTHR30085">
    <property type="entry name" value="AMINO ACID ABC TRANSPORTER PERMEASE"/>
    <property type="match status" value="1"/>
</dbReference>
<dbReference type="InterPro" id="IPR001638">
    <property type="entry name" value="Solute-binding_3/MltF_N"/>
</dbReference>
<evidence type="ECO:0000313" key="7">
    <source>
        <dbReference type="Proteomes" id="UP001519289"/>
    </source>
</evidence>
<evidence type="ECO:0000259" key="5">
    <source>
        <dbReference type="SMART" id="SM00062"/>
    </source>
</evidence>
<dbReference type="SUPFAM" id="SSF53850">
    <property type="entry name" value="Periplasmic binding protein-like II"/>
    <property type="match status" value="1"/>
</dbReference>
<keyword evidence="2" id="KW-0813">Transport</keyword>
<accession>A0ABS4JPA6</accession>
<evidence type="ECO:0000256" key="1">
    <source>
        <dbReference type="ARBA" id="ARBA00010333"/>
    </source>
</evidence>
<comment type="caution">
    <text evidence="6">The sequence shown here is derived from an EMBL/GenBank/DDBJ whole genome shotgun (WGS) entry which is preliminary data.</text>
</comment>
<keyword evidence="3 4" id="KW-0732">Signal</keyword>
<dbReference type="RefSeq" id="WP_209465518.1">
    <property type="nucleotide sequence ID" value="NZ_JAGGLG010000004.1"/>
</dbReference>
<feature type="domain" description="Solute-binding protein family 3/N-terminal" evidence="5">
    <location>
        <begin position="52"/>
        <end position="275"/>
    </location>
</feature>
<dbReference type="PROSITE" id="PS51257">
    <property type="entry name" value="PROKAR_LIPOPROTEIN"/>
    <property type="match status" value="1"/>
</dbReference>
<dbReference type="InterPro" id="IPR051455">
    <property type="entry name" value="Bact_solute-bind_prot3"/>
</dbReference>
<dbReference type="Gene3D" id="3.40.190.10">
    <property type="entry name" value="Periplasmic binding protein-like II"/>
    <property type="match status" value="2"/>
</dbReference>
<dbReference type="PANTHER" id="PTHR30085:SF6">
    <property type="entry name" value="ABC TRANSPORTER GLUTAMINE-BINDING PROTEIN GLNH"/>
    <property type="match status" value="1"/>
</dbReference>
<organism evidence="6 7">
    <name type="scientific">Symbiobacterium terraclitae</name>
    <dbReference type="NCBI Taxonomy" id="557451"/>
    <lineage>
        <taxon>Bacteria</taxon>
        <taxon>Bacillati</taxon>
        <taxon>Bacillota</taxon>
        <taxon>Clostridia</taxon>
        <taxon>Eubacteriales</taxon>
        <taxon>Symbiobacteriaceae</taxon>
        <taxon>Symbiobacterium</taxon>
    </lineage>
</organism>
<feature type="signal peptide" evidence="4">
    <location>
        <begin position="1"/>
        <end position="19"/>
    </location>
</feature>
<dbReference type="Pfam" id="PF00497">
    <property type="entry name" value="SBP_bac_3"/>
    <property type="match status" value="1"/>
</dbReference>
<evidence type="ECO:0000313" key="6">
    <source>
        <dbReference type="EMBL" id="MBP2017373.1"/>
    </source>
</evidence>
<evidence type="ECO:0000256" key="3">
    <source>
        <dbReference type="ARBA" id="ARBA00022729"/>
    </source>
</evidence>
<evidence type="ECO:0000256" key="4">
    <source>
        <dbReference type="SAM" id="SignalP"/>
    </source>
</evidence>
<sequence>MKRKWGVVLAAILCAAVLAGCGGVSKAPAGGGSGDGASSLPAQVQKIKDAGVLRVGVKEDVPKFGYLDPAKNVHEGMEIDLAKRIAKEIFGDESKVQFTGVNAKTRGPALDNGEIDMVIATFTITEERKKSWNFSDPYFTDNVGFLVLANSGITSWKDLDGKTIGVAQSASTRAALTEQAEKDGITVNFMEFATYPEIKAALDSGRIDAFSVDQSILWGYKDDKNVMLPDKFAPQDYGIATKKSNTELAEFVNNIIKEMKASGEMDQLYEKWGLK</sequence>
<proteinExistence type="inferred from homology"/>
<dbReference type="EMBL" id="JAGGLG010000004">
    <property type="protein sequence ID" value="MBP2017373.1"/>
    <property type="molecule type" value="Genomic_DNA"/>
</dbReference>
<comment type="similarity">
    <text evidence="1">Belongs to the bacterial solute-binding protein 3 family.</text>
</comment>
<feature type="chain" id="PRO_5046149867" evidence="4">
    <location>
        <begin position="20"/>
        <end position="275"/>
    </location>
</feature>
<reference evidence="6 7" key="1">
    <citation type="submission" date="2021-03" db="EMBL/GenBank/DDBJ databases">
        <title>Genomic Encyclopedia of Type Strains, Phase IV (KMG-IV): sequencing the most valuable type-strain genomes for metagenomic binning, comparative biology and taxonomic classification.</title>
        <authorList>
            <person name="Goeker M."/>
        </authorList>
    </citation>
    <scope>NUCLEOTIDE SEQUENCE [LARGE SCALE GENOMIC DNA]</scope>
    <source>
        <strain evidence="6 7">DSM 27138</strain>
    </source>
</reference>
<gene>
    <name evidence="6" type="ORF">J2Z79_000756</name>
</gene>
<name>A0ABS4JPA6_9FIRM</name>